<feature type="domain" description="FAD-binding" evidence="5">
    <location>
        <begin position="5"/>
        <end position="374"/>
    </location>
</feature>
<protein>
    <recommendedName>
        <fullName evidence="5">FAD-binding domain-containing protein</fullName>
    </recommendedName>
</protein>
<feature type="transmembrane region" description="Helical" evidence="4">
    <location>
        <begin position="6"/>
        <end position="23"/>
    </location>
</feature>
<dbReference type="HOGENOM" id="CLU_009665_6_3_1"/>
<dbReference type="InterPro" id="IPR002938">
    <property type="entry name" value="FAD-bd"/>
</dbReference>
<dbReference type="Gene3D" id="3.50.50.60">
    <property type="entry name" value="FAD/NAD(P)-binding domain"/>
    <property type="match status" value="1"/>
</dbReference>
<evidence type="ECO:0000256" key="1">
    <source>
        <dbReference type="ARBA" id="ARBA00022630"/>
    </source>
</evidence>
<accession>A0A0D1ZIS0</accession>
<dbReference type="EMBL" id="KN847497">
    <property type="protein sequence ID" value="KIW12752.1"/>
    <property type="molecule type" value="Genomic_DNA"/>
</dbReference>
<dbReference type="SUPFAM" id="SSF51905">
    <property type="entry name" value="FAD/NAD(P)-binding domain"/>
    <property type="match status" value="1"/>
</dbReference>
<name>A0A0D1ZIS0_9EURO</name>
<keyword evidence="7" id="KW-1185">Reference proteome</keyword>
<keyword evidence="4" id="KW-1133">Transmembrane helix</keyword>
<evidence type="ECO:0000313" key="7">
    <source>
        <dbReference type="Proteomes" id="UP000053328"/>
    </source>
</evidence>
<dbReference type="InterPro" id="IPR051104">
    <property type="entry name" value="FAD_monoxygenase"/>
</dbReference>
<dbReference type="VEuPathDB" id="FungiDB:PV08_07938"/>
<sequence>MTNDLHVAIVGAGVGGLALAMGLHKRGVSFTLYEEAKQYSAVGAGIGFAPNGLRAMDLIEPGFRPIYEKASCGNKYPNAQNVFFEGLLMEPGLGLSRPWSGDFKAAWGHPDFVRKSAHRRDLLDVMTSFIPIENVKFNKRLTEIEQHPDKVVLKFADGEVAEASILAGADGIQSTVRAHVLSPQYPDQVAPLYTGTYCYRGVIPISEAEEIWGEHADVAKQFFGNERCAITYRITGGQEYNTMMTVVDHEGWKLKNAVTERVSYESMMADFQREGIDERFSKLLSKFPPIKWGLFHHLHTSTYYRGRVALIGDSAHASLPYQAAGAAQGLEDAWVLTAVIAEVAKFPRSAASLAPEIDAALAAYDSVRRPRAQFQLQRAAEVGRMLLFQHEETGSDMTKILAKLQNGWFDWLWFHDIDTDAQKALAVLKENKLWSQV</sequence>
<dbReference type="PANTHER" id="PTHR46720">
    <property type="entry name" value="HYDROXYLASE, PUTATIVE (AFU_ORTHOLOGUE AFUA_3G01460)-RELATED"/>
    <property type="match status" value="1"/>
</dbReference>
<dbReference type="GO" id="GO:0016491">
    <property type="term" value="F:oxidoreductase activity"/>
    <property type="evidence" value="ECO:0007669"/>
    <property type="project" value="UniProtKB-KW"/>
</dbReference>
<dbReference type="Pfam" id="PF01494">
    <property type="entry name" value="FAD_binding_3"/>
    <property type="match status" value="1"/>
</dbReference>
<gene>
    <name evidence="6" type="ORF">PV08_07938</name>
</gene>
<dbReference type="PANTHER" id="PTHR46720:SF3">
    <property type="entry name" value="FAD-BINDING DOMAIN-CONTAINING PROTEIN-RELATED"/>
    <property type="match status" value="1"/>
</dbReference>
<organism evidence="6 7">
    <name type="scientific">Exophiala spinifera</name>
    <dbReference type="NCBI Taxonomy" id="91928"/>
    <lineage>
        <taxon>Eukaryota</taxon>
        <taxon>Fungi</taxon>
        <taxon>Dikarya</taxon>
        <taxon>Ascomycota</taxon>
        <taxon>Pezizomycotina</taxon>
        <taxon>Eurotiomycetes</taxon>
        <taxon>Chaetothyriomycetidae</taxon>
        <taxon>Chaetothyriales</taxon>
        <taxon>Herpotrichiellaceae</taxon>
        <taxon>Exophiala</taxon>
    </lineage>
</organism>
<evidence type="ECO:0000256" key="3">
    <source>
        <dbReference type="ARBA" id="ARBA00023002"/>
    </source>
</evidence>
<dbReference type="STRING" id="91928.A0A0D1ZIS0"/>
<keyword evidence="4" id="KW-0472">Membrane</keyword>
<evidence type="ECO:0000256" key="4">
    <source>
        <dbReference type="SAM" id="Phobius"/>
    </source>
</evidence>
<dbReference type="GeneID" id="27335021"/>
<evidence type="ECO:0000256" key="2">
    <source>
        <dbReference type="ARBA" id="ARBA00022827"/>
    </source>
</evidence>
<dbReference type="GO" id="GO:0044550">
    <property type="term" value="P:secondary metabolite biosynthetic process"/>
    <property type="evidence" value="ECO:0007669"/>
    <property type="project" value="TreeGrafter"/>
</dbReference>
<evidence type="ECO:0000259" key="5">
    <source>
        <dbReference type="Pfam" id="PF01494"/>
    </source>
</evidence>
<dbReference type="OrthoDB" id="417877at2759"/>
<dbReference type="InterPro" id="IPR036188">
    <property type="entry name" value="FAD/NAD-bd_sf"/>
</dbReference>
<reference evidence="6 7" key="1">
    <citation type="submission" date="2015-01" db="EMBL/GenBank/DDBJ databases">
        <title>The Genome Sequence of Exophiala spinifera CBS89968.</title>
        <authorList>
            <consortium name="The Broad Institute Genomics Platform"/>
            <person name="Cuomo C."/>
            <person name="de Hoog S."/>
            <person name="Gorbushina A."/>
            <person name="Stielow B."/>
            <person name="Teixiera M."/>
            <person name="Abouelleil A."/>
            <person name="Chapman S.B."/>
            <person name="Priest M."/>
            <person name="Young S.K."/>
            <person name="Wortman J."/>
            <person name="Nusbaum C."/>
            <person name="Birren B."/>
        </authorList>
    </citation>
    <scope>NUCLEOTIDE SEQUENCE [LARGE SCALE GENOMIC DNA]</scope>
    <source>
        <strain evidence="6 7">CBS 89968</strain>
    </source>
</reference>
<dbReference type="PRINTS" id="PR00420">
    <property type="entry name" value="RNGMNOXGNASE"/>
</dbReference>
<keyword evidence="3" id="KW-0560">Oxidoreductase</keyword>
<dbReference type="RefSeq" id="XP_016232968.1">
    <property type="nucleotide sequence ID" value="XM_016382265.1"/>
</dbReference>
<evidence type="ECO:0000313" key="6">
    <source>
        <dbReference type="EMBL" id="KIW12752.1"/>
    </source>
</evidence>
<dbReference type="Proteomes" id="UP000053328">
    <property type="component" value="Unassembled WGS sequence"/>
</dbReference>
<proteinExistence type="predicted"/>
<keyword evidence="2" id="KW-0274">FAD</keyword>
<dbReference type="GO" id="GO:0071949">
    <property type="term" value="F:FAD binding"/>
    <property type="evidence" value="ECO:0007669"/>
    <property type="project" value="InterPro"/>
</dbReference>
<keyword evidence="1" id="KW-0285">Flavoprotein</keyword>
<dbReference type="AlphaFoldDB" id="A0A0D1ZIS0"/>
<keyword evidence="4" id="KW-0812">Transmembrane</keyword>